<proteinExistence type="predicted"/>
<organism evidence="1 2">
    <name type="scientific">Boeremia exigua</name>
    <dbReference type="NCBI Taxonomy" id="749465"/>
    <lineage>
        <taxon>Eukaryota</taxon>
        <taxon>Fungi</taxon>
        <taxon>Dikarya</taxon>
        <taxon>Ascomycota</taxon>
        <taxon>Pezizomycotina</taxon>
        <taxon>Dothideomycetes</taxon>
        <taxon>Pleosporomycetidae</taxon>
        <taxon>Pleosporales</taxon>
        <taxon>Pleosporineae</taxon>
        <taxon>Didymellaceae</taxon>
        <taxon>Boeremia</taxon>
    </lineage>
</organism>
<accession>A0ACC2ICD4</accession>
<gene>
    <name evidence="1" type="ORF">OPT61_g4903</name>
</gene>
<sequence length="250" mass="27575">MATTKPFPAITGGCYCGAIRYRILTAPLFCSACHCIDCQKSTGSAFSLLATIETYNITVISETKPSLVTQTPDPSKPEDASRRTLCPRCGTILWDNDNQWGYPVSGVRIGTLDFPGIMEPDIHIFIGSKLAWFELPKDAKTSKRDYDINTVWPKSSLKRLEVCLERFEAAKKAAAAQEKKNELAREKNGSPVDGDGEKTPTATGDADDGEDDEAFEQRFKETERVLQERLAKLSLKLDSEDKQDTGPATT</sequence>
<dbReference type="EMBL" id="JAPHNI010000295">
    <property type="protein sequence ID" value="KAJ8112825.1"/>
    <property type="molecule type" value="Genomic_DNA"/>
</dbReference>
<keyword evidence="2" id="KW-1185">Reference proteome</keyword>
<evidence type="ECO:0000313" key="2">
    <source>
        <dbReference type="Proteomes" id="UP001153331"/>
    </source>
</evidence>
<name>A0ACC2ICD4_9PLEO</name>
<protein>
    <submittedName>
        <fullName evidence="1">Uncharacterized protein</fullName>
    </submittedName>
</protein>
<reference evidence="1" key="1">
    <citation type="submission" date="2022-11" db="EMBL/GenBank/DDBJ databases">
        <title>Genome Sequence of Boeremia exigua.</title>
        <authorList>
            <person name="Buettner E."/>
        </authorList>
    </citation>
    <scope>NUCLEOTIDE SEQUENCE</scope>
    <source>
        <strain evidence="1">CU02</strain>
    </source>
</reference>
<comment type="caution">
    <text evidence="1">The sequence shown here is derived from an EMBL/GenBank/DDBJ whole genome shotgun (WGS) entry which is preliminary data.</text>
</comment>
<dbReference type="Proteomes" id="UP001153331">
    <property type="component" value="Unassembled WGS sequence"/>
</dbReference>
<evidence type="ECO:0000313" key="1">
    <source>
        <dbReference type="EMBL" id="KAJ8112825.1"/>
    </source>
</evidence>